<dbReference type="EMBL" id="QUNO01000031">
    <property type="protein sequence ID" value="REH26988.1"/>
    <property type="molecule type" value="Genomic_DNA"/>
</dbReference>
<organism evidence="1 2">
    <name type="scientific">Kutzneria buriramensis</name>
    <dbReference type="NCBI Taxonomy" id="1045776"/>
    <lineage>
        <taxon>Bacteria</taxon>
        <taxon>Bacillati</taxon>
        <taxon>Actinomycetota</taxon>
        <taxon>Actinomycetes</taxon>
        <taxon>Pseudonocardiales</taxon>
        <taxon>Pseudonocardiaceae</taxon>
        <taxon>Kutzneria</taxon>
    </lineage>
</organism>
<accession>A0A3E0GUZ5</accession>
<comment type="caution">
    <text evidence="1">The sequence shown here is derived from an EMBL/GenBank/DDBJ whole genome shotgun (WGS) entry which is preliminary data.</text>
</comment>
<name>A0A3E0GUZ5_9PSEU</name>
<protein>
    <submittedName>
        <fullName evidence="1">Uncharacterized protein</fullName>
    </submittedName>
</protein>
<proteinExistence type="predicted"/>
<dbReference type="Proteomes" id="UP000256269">
    <property type="component" value="Unassembled WGS sequence"/>
</dbReference>
<dbReference type="AlphaFoldDB" id="A0A3E0GUZ5"/>
<sequence length="74" mass="7937">MEMSTEMLPLLCATVICTEALAERFAYALERTRAARAVRGGAASLQSTRSDLIAARGELSAMSVDDLNTMISNI</sequence>
<reference evidence="1 2" key="1">
    <citation type="submission" date="2018-08" db="EMBL/GenBank/DDBJ databases">
        <title>Genomic Encyclopedia of Archaeal and Bacterial Type Strains, Phase II (KMG-II): from individual species to whole genera.</title>
        <authorList>
            <person name="Goeker M."/>
        </authorList>
    </citation>
    <scope>NUCLEOTIDE SEQUENCE [LARGE SCALE GENOMIC DNA]</scope>
    <source>
        <strain evidence="1 2">DSM 45791</strain>
    </source>
</reference>
<gene>
    <name evidence="1" type="ORF">BCF44_13143</name>
</gene>
<evidence type="ECO:0000313" key="1">
    <source>
        <dbReference type="EMBL" id="REH26988.1"/>
    </source>
</evidence>
<evidence type="ECO:0000313" key="2">
    <source>
        <dbReference type="Proteomes" id="UP000256269"/>
    </source>
</evidence>
<keyword evidence="2" id="KW-1185">Reference proteome</keyword>